<dbReference type="AlphaFoldDB" id="A0A195C404"/>
<accession>A0A195C404</accession>
<evidence type="ECO:0000256" key="1">
    <source>
        <dbReference type="SAM" id="MobiDB-lite"/>
    </source>
</evidence>
<organism evidence="2 3">
    <name type="scientific">Cyphomyrmex costatus</name>
    <dbReference type="NCBI Taxonomy" id="456900"/>
    <lineage>
        <taxon>Eukaryota</taxon>
        <taxon>Metazoa</taxon>
        <taxon>Ecdysozoa</taxon>
        <taxon>Arthropoda</taxon>
        <taxon>Hexapoda</taxon>
        <taxon>Insecta</taxon>
        <taxon>Pterygota</taxon>
        <taxon>Neoptera</taxon>
        <taxon>Endopterygota</taxon>
        <taxon>Hymenoptera</taxon>
        <taxon>Apocrita</taxon>
        <taxon>Aculeata</taxon>
        <taxon>Formicoidea</taxon>
        <taxon>Formicidae</taxon>
        <taxon>Myrmicinae</taxon>
        <taxon>Cyphomyrmex</taxon>
    </lineage>
</organism>
<evidence type="ECO:0000313" key="2">
    <source>
        <dbReference type="EMBL" id="KYM95589.1"/>
    </source>
</evidence>
<dbReference type="EMBL" id="KQ978287">
    <property type="protein sequence ID" value="KYM95589.1"/>
    <property type="molecule type" value="Genomic_DNA"/>
</dbReference>
<sequence length="91" mass="10537">MTRNKSNARRYTPPLLRTPFFSPYEAGAVLNLAGKSSNPINNRSRDYDVWFDVLRSSRNFSPTNTSWAHVTRTSSVHRRKSIPRNRPIQFA</sequence>
<reference evidence="2 3" key="1">
    <citation type="submission" date="2016-03" db="EMBL/GenBank/DDBJ databases">
        <title>Cyphomyrmex costatus WGS genome.</title>
        <authorList>
            <person name="Nygaard S."/>
            <person name="Hu H."/>
            <person name="Boomsma J."/>
            <person name="Zhang G."/>
        </authorList>
    </citation>
    <scope>NUCLEOTIDE SEQUENCE [LARGE SCALE GENOMIC DNA]</scope>
    <source>
        <strain evidence="2">MS0001</strain>
        <tissue evidence="2">Whole body</tissue>
    </source>
</reference>
<protein>
    <submittedName>
        <fullName evidence="2">Uncharacterized protein</fullName>
    </submittedName>
</protein>
<keyword evidence="3" id="KW-1185">Reference proteome</keyword>
<name>A0A195C404_9HYME</name>
<proteinExistence type="predicted"/>
<feature type="compositionally biased region" description="Polar residues" evidence="1">
    <location>
        <begin position="64"/>
        <end position="74"/>
    </location>
</feature>
<dbReference type="Proteomes" id="UP000078542">
    <property type="component" value="Unassembled WGS sequence"/>
</dbReference>
<feature type="region of interest" description="Disordered" evidence="1">
    <location>
        <begin position="64"/>
        <end position="91"/>
    </location>
</feature>
<gene>
    <name evidence="2" type="ORF">ALC62_13704</name>
</gene>
<evidence type="ECO:0000313" key="3">
    <source>
        <dbReference type="Proteomes" id="UP000078542"/>
    </source>
</evidence>